<comment type="cofactor">
    <cofactor evidence="6">
        <name>Zn(2+)</name>
        <dbReference type="ChEBI" id="CHEBI:29105"/>
    </cofactor>
    <text evidence="6">Binds 1 zinc ion.</text>
</comment>
<dbReference type="RefSeq" id="WP_202720237.1">
    <property type="nucleotide sequence ID" value="NZ_BPEX01000026.1"/>
</dbReference>
<feature type="chain" id="PRO_5047250442" evidence="7">
    <location>
        <begin position="34"/>
        <end position="586"/>
    </location>
</feature>
<comment type="caution">
    <text evidence="9">The sequence shown here is derived from an EMBL/GenBank/DDBJ whole genome shotgun (WGS) entry which is preliminary data.</text>
</comment>
<evidence type="ECO:0000256" key="7">
    <source>
        <dbReference type="SAM" id="SignalP"/>
    </source>
</evidence>
<dbReference type="InterPro" id="IPR001567">
    <property type="entry name" value="Pept_M3A_M3B_dom"/>
</dbReference>
<evidence type="ECO:0000256" key="6">
    <source>
        <dbReference type="RuleBase" id="RU003435"/>
    </source>
</evidence>
<comment type="similarity">
    <text evidence="6">Belongs to the peptidase M3 family.</text>
</comment>
<keyword evidence="3 6" id="KW-0378">Hydrolase</keyword>
<sequence>MQKYTSVLATRKFNSLLAAIVVIACWFNTAAHAAVSPIPLLVEQCLSYQFPTALSDSSLEREKQASDIQAIELERELIGFFNINDRIKYYRQFPLNYGDRELLLQCQLYLADELALFFNSAKFQSIQFALAGSDDPSVKSLAMRLNRLAKNTDAPNYKAQLHTAQAAFKQGVSSQSLSLNFLNEQCKLGSNNDDNTSTVDFNDSLASYLIKQPDETCRQQVWQAYQARASSRNETPLARILDLRQQQAKQASFTDYSHQQLHQQWLSTPKLVAQFLNSQTQAINIAPWNLGLALSQAEPVKVNTVSSKRWLQEITTELEAFAIAITPVNDKLYRVWLDGRLLGDIYITLGAKNQAKPIRKQVVGQQFGQFELILKPELKTYQQQATLVDAVAGIISQLASGQRFYLANTIGETQDTAQIDTLWLQQYLKGQLLPDLKQDSREALLQQYALQLQVFRAKVALNTYLASDSPLKFNLETAFSEAFGTSWDNIHDAPYTYSAIAFEGPVYYQSLWQKALANYIYQSTKDCQNQKLVFDYLVVNESSSKLANTLQLLLGEPITNDSLIKRTQYAFNHQDQHPRRCTLLHK</sequence>
<keyword evidence="4 6" id="KW-0862">Zinc</keyword>
<protein>
    <submittedName>
        <fullName evidence="9">Peptidase M3</fullName>
    </submittedName>
</protein>
<evidence type="ECO:0000256" key="5">
    <source>
        <dbReference type="ARBA" id="ARBA00023049"/>
    </source>
</evidence>
<evidence type="ECO:0000256" key="4">
    <source>
        <dbReference type="ARBA" id="ARBA00022833"/>
    </source>
</evidence>
<dbReference type="SUPFAM" id="SSF55486">
    <property type="entry name" value="Metalloproteases ('zincins'), catalytic domain"/>
    <property type="match status" value="1"/>
</dbReference>
<dbReference type="Pfam" id="PF01432">
    <property type="entry name" value="Peptidase_M3"/>
    <property type="match status" value="1"/>
</dbReference>
<feature type="domain" description="Peptidase M3A/M3B catalytic" evidence="8">
    <location>
        <begin position="209"/>
        <end position="282"/>
    </location>
</feature>
<keyword evidence="7" id="KW-0732">Signal</keyword>
<dbReference type="Gene3D" id="1.10.1370.10">
    <property type="entry name" value="Neurolysin, domain 3"/>
    <property type="match status" value="1"/>
</dbReference>
<evidence type="ECO:0000256" key="3">
    <source>
        <dbReference type="ARBA" id="ARBA00022801"/>
    </source>
</evidence>
<evidence type="ECO:0000256" key="1">
    <source>
        <dbReference type="ARBA" id="ARBA00022670"/>
    </source>
</evidence>
<evidence type="ECO:0000313" key="9">
    <source>
        <dbReference type="EMBL" id="MBL4912011.1"/>
    </source>
</evidence>
<organism evidence="9 10">
    <name type="scientific">Shewanella schlegeliana</name>
    <dbReference type="NCBI Taxonomy" id="190308"/>
    <lineage>
        <taxon>Bacteria</taxon>
        <taxon>Pseudomonadati</taxon>
        <taxon>Pseudomonadota</taxon>
        <taxon>Gammaproteobacteria</taxon>
        <taxon>Alteromonadales</taxon>
        <taxon>Shewanellaceae</taxon>
        <taxon>Shewanella</taxon>
    </lineage>
</organism>
<feature type="signal peptide" evidence="7">
    <location>
        <begin position="1"/>
        <end position="33"/>
    </location>
</feature>
<name>A0ABS1STZ0_9GAMM</name>
<dbReference type="PROSITE" id="PS51257">
    <property type="entry name" value="PROKAR_LIPOPROTEIN"/>
    <property type="match status" value="1"/>
</dbReference>
<dbReference type="InterPro" id="IPR024077">
    <property type="entry name" value="Neurolysin/TOP_dom2"/>
</dbReference>
<evidence type="ECO:0000259" key="8">
    <source>
        <dbReference type="Pfam" id="PF01432"/>
    </source>
</evidence>
<evidence type="ECO:0000256" key="2">
    <source>
        <dbReference type="ARBA" id="ARBA00022723"/>
    </source>
</evidence>
<reference evidence="9 10" key="1">
    <citation type="submission" date="2021-01" db="EMBL/GenBank/DDBJ databases">
        <title>Genome sequence of Shewanella schlegeliana JCM 11561.</title>
        <authorList>
            <person name="Zhang H."/>
            <person name="Li C."/>
        </authorList>
    </citation>
    <scope>NUCLEOTIDE SEQUENCE [LARGE SCALE GENOMIC DNA]</scope>
    <source>
        <strain evidence="9 10">JCM 11561</strain>
    </source>
</reference>
<dbReference type="Proteomes" id="UP000604898">
    <property type="component" value="Unassembled WGS sequence"/>
</dbReference>
<proteinExistence type="inferred from homology"/>
<accession>A0ABS1STZ0</accession>
<dbReference type="EMBL" id="JAESVD010000001">
    <property type="protein sequence ID" value="MBL4912011.1"/>
    <property type="molecule type" value="Genomic_DNA"/>
</dbReference>
<keyword evidence="10" id="KW-1185">Reference proteome</keyword>
<keyword evidence="2 6" id="KW-0479">Metal-binding</keyword>
<keyword evidence="5 6" id="KW-0482">Metalloprotease</keyword>
<keyword evidence="1 6" id="KW-0645">Protease</keyword>
<gene>
    <name evidence="9" type="ORF">JMA39_02450</name>
</gene>
<evidence type="ECO:0000313" key="10">
    <source>
        <dbReference type="Proteomes" id="UP000604898"/>
    </source>
</evidence>